<dbReference type="EMBL" id="NBSH01000010">
    <property type="protein sequence ID" value="ORX35784.1"/>
    <property type="molecule type" value="Genomic_DNA"/>
</dbReference>
<dbReference type="RefSeq" id="XP_021869948.1">
    <property type="nucleotide sequence ID" value="XM_022018471.1"/>
</dbReference>
<dbReference type="GeneID" id="33560280"/>
<dbReference type="PANTHER" id="PTHR28268:SF1">
    <property type="entry name" value="MICOS SUBUNIT MIC26"/>
    <property type="match status" value="1"/>
</dbReference>
<keyword evidence="1" id="KW-0496">Mitochondrion</keyword>
<dbReference type="PANTHER" id="PTHR28268">
    <property type="entry name" value="MICOS SUBUNIT MIC26"/>
    <property type="match status" value="1"/>
</dbReference>
<proteinExistence type="predicted"/>
<dbReference type="InterPro" id="IPR033181">
    <property type="entry name" value="Mic26_fungi"/>
</dbReference>
<evidence type="ECO:0000313" key="4">
    <source>
        <dbReference type="Proteomes" id="UP000193218"/>
    </source>
</evidence>
<gene>
    <name evidence="3" type="ORF">BD324DRAFT_652322</name>
</gene>
<dbReference type="GO" id="GO:0042407">
    <property type="term" value="P:cristae formation"/>
    <property type="evidence" value="ECO:0007669"/>
    <property type="project" value="InterPro"/>
</dbReference>
<sequence>MASASHLFKPVLGGAAVFAAYTTLRQPLRAQDRSVSDSTVRPGRSSSGDKLPIYAESSDRIVTLIEVGNPISPYVAQARTSLGDAFSGASDYVQNGVSRWITFERKVEREVKSVLPKDESLTPGIIYVLIAGLTGSVLTRTRAFPIRFLAPPLLTLAAMPYFLPRTSHNLRAYLSDVEDKHFPEIGASHDQLNARLAMHWDMLTNRLGSATQDAKGWGERAVQGIENSTGLRVGDAVQRGREKVAAEREKLKTMVPVTADGAASFETVGYVVEARPVAEIVRPVEDPKPEKRMV</sequence>
<organism evidence="3 4">
    <name type="scientific">Kockovaella imperatae</name>
    <dbReference type="NCBI Taxonomy" id="4999"/>
    <lineage>
        <taxon>Eukaryota</taxon>
        <taxon>Fungi</taxon>
        <taxon>Dikarya</taxon>
        <taxon>Basidiomycota</taxon>
        <taxon>Agaricomycotina</taxon>
        <taxon>Tremellomycetes</taxon>
        <taxon>Tremellales</taxon>
        <taxon>Cuniculitremaceae</taxon>
        <taxon>Kockovaella</taxon>
    </lineage>
</organism>
<evidence type="ECO:0000313" key="3">
    <source>
        <dbReference type="EMBL" id="ORX35784.1"/>
    </source>
</evidence>
<feature type="region of interest" description="Disordered" evidence="2">
    <location>
        <begin position="31"/>
        <end position="50"/>
    </location>
</feature>
<dbReference type="AlphaFoldDB" id="A0A1Y1UE40"/>
<reference evidence="3 4" key="1">
    <citation type="submission" date="2017-03" db="EMBL/GenBank/DDBJ databases">
        <title>Widespread Adenine N6-methylation of Active Genes in Fungi.</title>
        <authorList>
            <consortium name="DOE Joint Genome Institute"/>
            <person name="Mondo S.J."/>
            <person name="Dannebaum R.O."/>
            <person name="Kuo R.C."/>
            <person name="Louie K.B."/>
            <person name="Bewick A.J."/>
            <person name="Labutti K."/>
            <person name="Haridas S."/>
            <person name="Kuo A."/>
            <person name="Salamov A."/>
            <person name="Ahrendt S.R."/>
            <person name="Lau R."/>
            <person name="Bowen B.P."/>
            <person name="Lipzen A."/>
            <person name="Sullivan W."/>
            <person name="Andreopoulos W.B."/>
            <person name="Clum A."/>
            <person name="Lindquist E."/>
            <person name="Daum C."/>
            <person name="Northen T.R."/>
            <person name="Ramamoorthy G."/>
            <person name="Schmitz R.J."/>
            <person name="Gryganskyi A."/>
            <person name="Culley D."/>
            <person name="Magnuson J."/>
            <person name="James T.Y."/>
            <person name="O'Malley M.A."/>
            <person name="Stajich J.E."/>
            <person name="Spatafora J.W."/>
            <person name="Visel A."/>
            <person name="Grigoriev I.V."/>
        </authorList>
    </citation>
    <scope>NUCLEOTIDE SEQUENCE [LARGE SCALE GENOMIC DNA]</scope>
    <source>
        <strain evidence="3 4">NRRL Y-17943</strain>
    </source>
</reference>
<keyword evidence="1" id="KW-0472">Membrane</keyword>
<keyword evidence="1" id="KW-0999">Mitochondrion inner membrane</keyword>
<feature type="compositionally biased region" description="Polar residues" evidence="2">
    <location>
        <begin position="36"/>
        <end position="48"/>
    </location>
</feature>
<keyword evidence="4" id="KW-1185">Reference proteome</keyword>
<dbReference type="InterPro" id="IPR019166">
    <property type="entry name" value="MIC26/MIC27"/>
</dbReference>
<comment type="caution">
    <text evidence="3">The sequence shown here is derived from an EMBL/GenBank/DDBJ whole genome shotgun (WGS) entry which is preliminary data.</text>
</comment>
<dbReference type="Proteomes" id="UP000193218">
    <property type="component" value="Unassembled WGS sequence"/>
</dbReference>
<dbReference type="STRING" id="4999.A0A1Y1UE40"/>
<dbReference type="InParanoid" id="A0A1Y1UE40"/>
<protein>
    <recommendedName>
        <fullName evidence="1">MICOS complex subunit</fullName>
    </recommendedName>
</protein>
<dbReference type="Pfam" id="PF09769">
    <property type="entry name" value="ApoO"/>
    <property type="match status" value="1"/>
</dbReference>
<evidence type="ECO:0000256" key="1">
    <source>
        <dbReference type="RuleBase" id="RU363021"/>
    </source>
</evidence>
<accession>A0A1Y1UE40</accession>
<evidence type="ECO:0000256" key="2">
    <source>
        <dbReference type="SAM" id="MobiDB-lite"/>
    </source>
</evidence>
<comment type="subcellular location">
    <subcellularLocation>
        <location evidence="1">Mitochondrion inner membrane</location>
    </subcellularLocation>
</comment>
<dbReference type="OrthoDB" id="2399148at2759"/>
<comment type="subunit">
    <text evidence="1">Component of the mitochondrial contact site and cristae organizing system (MICOS) complex.</text>
</comment>
<dbReference type="GO" id="GO:0044284">
    <property type="term" value="C:mitochondrial crista junction"/>
    <property type="evidence" value="ECO:0007669"/>
    <property type="project" value="TreeGrafter"/>
</dbReference>
<comment type="function">
    <text evidence="1">Component of the MICOS complex, a large protein complex of the mitochondrial inner membrane that plays crucial roles in the maintenance of crista junctions, inner membrane architecture, and formation of contact sites to the outer membrane.</text>
</comment>
<dbReference type="GO" id="GO:0061617">
    <property type="term" value="C:MICOS complex"/>
    <property type="evidence" value="ECO:0007669"/>
    <property type="project" value="UniProtKB-UniRule"/>
</dbReference>
<name>A0A1Y1UE40_9TREE</name>